<dbReference type="AlphaFoldDB" id="A0A9P5YHT4"/>
<protein>
    <submittedName>
        <fullName evidence="2">TPR-like protein</fullName>
    </submittedName>
</protein>
<dbReference type="PROSITE" id="PS50005">
    <property type="entry name" value="TPR"/>
    <property type="match status" value="1"/>
</dbReference>
<dbReference type="Proteomes" id="UP000807469">
    <property type="component" value="Unassembled WGS sequence"/>
</dbReference>
<dbReference type="InterPro" id="IPR011990">
    <property type="entry name" value="TPR-like_helical_dom_sf"/>
</dbReference>
<dbReference type="Gene3D" id="1.25.40.10">
    <property type="entry name" value="Tetratricopeptide repeat domain"/>
    <property type="match status" value="2"/>
</dbReference>
<dbReference type="PANTHER" id="PTHR10098:SF108">
    <property type="entry name" value="TETRATRICOPEPTIDE REPEAT PROTEIN 28"/>
    <property type="match status" value="1"/>
</dbReference>
<dbReference type="OrthoDB" id="3233825at2759"/>
<evidence type="ECO:0000313" key="3">
    <source>
        <dbReference type="Proteomes" id="UP000807469"/>
    </source>
</evidence>
<proteinExistence type="predicted"/>
<reference evidence="2" key="1">
    <citation type="submission" date="2020-11" db="EMBL/GenBank/DDBJ databases">
        <authorList>
            <consortium name="DOE Joint Genome Institute"/>
            <person name="Ahrendt S."/>
            <person name="Riley R."/>
            <person name="Andreopoulos W."/>
            <person name="Labutti K."/>
            <person name="Pangilinan J."/>
            <person name="Ruiz-Duenas F.J."/>
            <person name="Barrasa J.M."/>
            <person name="Sanchez-Garcia M."/>
            <person name="Camarero S."/>
            <person name="Miyauchi S."/>
            <person name="Serrano A."/>
            <person name="Linde D."/>
            <person name="Babiker R."/>
            <person name="Drula E."/>
            <person name="Ayuso-Fernandez I."/>
            <person name="Pacheco R."/>
            <person name="Padilla G."/>
            <person name="Ferreira P."/>
            <person name="Barriuso J."/>
            <person name="Kellner H."/>
            <person name="Castanera R."/>
            <person name="Alfaro M."/>
            <person name="Ramirez L."/>
            <person name="Pisabarro A.G."/>
            <person name="Kuo A."/>
            <person name="Tritt A."/>
            <person name="Lipzen A."/>
            <person name="He G."/>
            <person name="Yan M."/>
            <person name="Ng V."/>
            <person name="Cullen D."/>
            <person name="Martin F."/>
            <person name="Rosso M.-N."/>
            <person name="Henrissat B."/>
            <person name="Hibbett D."/>
            <person name="Martinez A.T."/>
            <person name="Grigoriev I.V."/>
        </authorList>
    </citation>
    <scope>NUCLEOTIDE SEQUENCE</scope>
    <source>
        <strain evidence="2">CIRM-BRFM 674</strain>
    </source>
</reference>
<comment type="caution">
    <text evidence="2">The sequence shown here is derived from an EMBL/GenBank/DDBJ whole genome shotgun (WGS) entry which is preliminary data.</text>
</comment>
<feature type="repeat" description="TPR" evidence="1">
    <location>
        <begin position="370"/>
        <end position="403"/>
    </location>
</feature>
<accession>A0A9P5YHT4</accession>
<sequence>MITIRGEQRPSKVAWSTPLLFPLSTLSLEGARKIVVNIANENTINEFTIRLLEAIDGIPLAITLVATLLRDGEDSASLWTRWSMDSTQIINVGDDRQSSLDCSIALSVNSSRMTKNPETRLLLAALSLLPDGFPKGDTLESLQNCLGISSIHTILQTLHTVALVQVNNPDTSRIQMLSPIRLFCQHFLAQEIADALPKIVNHYLDILKAAGYNWENSVNYYKITPEVRNMHTIFQKLFLAEIQKDDLAEFIKALDYLTNWSTYIGYYSKDTIQLALIKTEHNCFLHANCLFSIASLYLWEDDYIHAIEHFKEAANIFQETKAFLLQARALRLLGETLCMMSELDKGEIVLRTSLDLYTAENGIQVTQPQADVKFGLGSLYLARGQLQDAERYLTNALEDYEKTQDLIGQAKATGALAQIHKFCDNLIKAEEFANQALEIAKKANYALGEGASLQGLGQIYLCTDRIMDAHQALEKALLIFKHRKQFTDQLLVVEMLGKVYIQLDQLSAAETLLKPYHSMDSNTINPGYVLTTLGWLHTCGDRLDKAKHYLNAALQLHQKFKNRLGQANVFAHLGIMYL</sequence>
<keyword evidence="1" id="KW-0802">TPR repeat</keyword>
<dbReference type="EMBL" id="MU156215">
    <property type="protein sequence ID" value="KAF9470162.1"/>
    <property type="molecule type" value="Genomic_DNA"/>
</dbReference>
<dbReference type="PANTHER" id="PTHR10098">
    <property type="entry name" value="RAPSYN-RELATED"/>
    <property type="match status" value="1"/>
</dbReference>
<feature type="non-terminal residue" evidence="2">
    <location>
        <position position="578"/>
    </location>
</feature>
<name>A0A9P5YHT4_9AGAR</name>
<dbReference type="SUPFAM" id="SSF48452">
    <property type="entry name" value="TPR-like"/>
    <property type="match status" value="2"/>
</dbReference>
<dbReference type="SMART" id="SM00028">
    <property type="entry name" value="TPR"/>
    <property type="match status" value="6"/>
</dbReference>
<organism evidence="2 3">
    <name type="scientific">Pholiota conissans</name>
    <dbReference type="NCBI Taxonomy" id="109636"/>
    <lineage>
        <taxon>Eukaryota</taxon>
        <taxon>Fungi</taxon>
        <taxon>Dikarya</taxon>
        <taxon>Basidiomycota</taxon>
        <taxon>Agaricomycotina</taxon>
        <taxon>Agaricomycetes</taxon>
        <taxon>Agaricomycetidae</taxon>
        <taxon>Agaricales</taxon>
        <taxon>Agaricineae</taxon>
        <taxon>Strophariaceae</taxon>
        <taxon>Pholiota</taxon>
    </lineage>
</organism>
<evidence type="ECO:0000256" key="1">
    <source>
        <dbReference type="PROSITE-ProRule" id="PRU00339"/>
    </source>
</evidence>
<dbReference type="Pfam" id="PF13424">
    <property type="entry name" value="TPR_12"/>
    <property type="match status" value="1"/>
</dbReference>
<gene>
    <name evidence="2" type="ORF">BDN70DRAFT_51096</name>
</gene>
<dbReference type="InterPro" id="IPR019734">
    <property type="entry name" value="TPR_rpt"/>
</dbReference>
<evidence type="ECO:0000313" key="2">
    <source>
        <dbReference type="EMBL" id="KAF9470162.1"/>
    </source>
</evidence>
<keyword evidence="3" id="KW-1185">Reference proteome</keyword>